<accession>A7F5Y1</accession>
<dbReference type="EMBL" id="CH476643">
    <property type="protein sequence ID" value="EDN98152.1"/>
    <property type="molecule type" value="Genomic_DNA"/>
</dbReference>
<dbReference type="InParanoid" id="A7F5Y1"/>
<keyword evidence="4" id="KW-1185">Reference proteome</keyword>
<evidence type="ECO:0000313" key="4">
    <source>
        <dbReference type="Proteomes" id="UP000001312"/>
    </source>
</evidence>
<dbReference type="GeneID" id="5482036"/>
<evidence type="ECO:0000256" key="2">
    <source>
        <dbReference type="SAM" id="Phobius"/>
    </source>
</evidence>
<feature type="region of interest" description="Disordered" evidence="1">
    <location>
        <begin position="58"/>
        <end position="85"/>
    </location>
</feature>
<dbReference type="KEGG" id="ssl:SS1G_13009"/>
<keyword evidence="2" id="KW-1133">Transmembrane helix</keyword>
<organism evidence="3 4">
    <name type="scientific">Sclerotinia sclerotiorum (strain ATCC 18683 / 1980 / Ss-1)</name>
    <name type="common">White mold</name>
    <name type="synonym">Whetzelinia sclerotiorum</name>
    <dbReference type="NCBI Taxonomy" id="665079"/>
    <lineage>
        <taxon>Eukaryota</taxon>
        <taxon>Fungi</taxon>
        <taxon>Dikarya</taxon>
        <taxon>Ascomycota</taxon>
        <taxon>Pezizomycotina</taxon>
        <taxon>Leotiomycetes</taxon>
        <taxon>Helotiales</taxon>
        <taxon>Sclerotiniaceae</taxon>
        <taxon>Sclerotinia</taxon>
    </lineage>
</organism>
<proteinExistence type="predicted"/>
<gene>
    <name evidence="3" type="ORF">SS1G_13009</name>
</gene>
<dbReference type="AlphaFoldDB" id="A7F5Y1"/>
<feature type="transmembrane region" description="Helical" evidence="2">
    <location>
        <begin position="28"/>
        <end position="47"/>
    </location>
</feature>
<keyword evidence="2" id="KW-0472">Membrane</keyword>
<keyword evidence="2" id="KW-0812">Transmembrane</keyword>
<dbReference type="Proteomes" id="UP000001312">
    <property type="component" value="Unassembled WGS sequence"/>
</dbReference>
<feature type="compositionally biased region" description="Basic and acidic residues" evidence="1">
    <location>
        <begin position="63"/>
        <end position="75"/>
    </location>
</feature>
<sequence length="85" mass="9416">MRFLSASNGYLVRESMRAGMTGGEDGVLGYWLLGTSAIWQFIVMSLWGNQSIQSNATVSKNKASNEFKPKNKENHGLGPKNKKNH</sequence>
<protein>
    <submittedName>
        <fullName evidence="3">Uncharacterized protein</fullName>
    </submittedName>
</protein>
<reference evidence="4" key="1">
    <citation type="journal article" date="2011" name="PLoS Genet.">
        <title>Genomic analysis of the necrotrophic fungal pathogens Sclerotinia sclerotiorum and Botrytis cinerea.</title>
        <authorList>
            <person name="Amselem J."/>
            <person name="Cuomo C.A."/>
            <person name="van Kan J.A."/>
            <person name="Viaud M."/>
            <person name="Benito E.P."/>
            <person name="Couloux A."/>
            <person name="Coutinho P.M."/>
            <person name="de Vries R.P."/>
            <person name="Dyer P.S."/>
            <person name="Fillinger S."/>
            <person name="Fournier E."/>
            <person name="Gout L."/>
            <person name="Hahn M."/>
            <person name="Kohn L."/>
            <person name="Lapalu N."/>
            <person name="Plummer K.M."/>
            <person name="Pradier J.M."/>
            <person name="Quevillon E."/>
            <person name="Sharon A."/>
            <person name="Simon A."/>
            <person name="ten Have A."/>
            <person name="Tudzynski B."/>
            <person name="Tudzynski P."/>
            <person name="Wincker P."/>
            <person name="Andrew M."/>
            <person name="Anthouard V."/>
            <person name="Beever R.E."/>
            <person name="Beffa R."/>
            <person name="Benoit I."/>
            <person name="Bouzid O."/>
            <person name="Brault B."/>
            <person name="Chen Z."/>
            <person name="Choquer M."/>
            <person name="Collemare J."/>
            <person name="Cotton P."/>
            <person name="Danchin E.G."/>
            <person name="Da Silva C."/>
            <person name="Gautier A."/>
            <person name="Giraud C."/>
            <person name="Giraud T."/>
            <person name="Gonzalez C."/>
            <person name="Grossetete S."/>
            <person name="Guldener U."/>
            <person name="Henrissat B."/>
            <person name="Howlett B.J."/>
            <person name="Kodira C."/>
            <person name="Kretschmer M."/>
            <person name="Lappartient A."/>
            <person name="Leroch M."/>
            <person name="Levis C."/>
            <person name="Mauceli E."/>
            <person name="Neuveglise C."/>
            <person name="Oeser B."/>
            <person name="Pearson M."/>
            <person name="Poulain J."/>
            <person name="Poussereau N."/>
            <person name="Quesneville H."/>
            <person name="Rascle C."/>
            <person name="Schumacher J."/>
            <person name="Segurens B."/>
            <person name="Sexton A."/>
            <person name="Silva E."/>
            <person name="Sirven C."/>
            <person name="Soanes D.M."/>
            <person name="Talbot N.J."/>
            <person name="Templeton M."/>
            <person name="Yandava C."/>
            <person name="Yarden O."/>
            <person name="Zeng Q."/>
            <person name="Rollins J.A."/>
            <person name="Lebrun M.H."/>
            <person name="Dickman M."/>
        </authorList>
    </citation>
    <scope>NUCLEOTIDE SEQUENCE [LARGE SCALE GENOMIC DNA]</scope>
    <source>
        <strain evidence="4">ATCC 18683 / 1980 / Ss-1</strain>
    </source>
</reference>
<evidence type="ECO:0000256" key="1">
    <source>
        <dbReference type="SAM" id="MobiDB-lite"/>
    </source>
</evidence>
<dbReference type="RefSeq" id="XP_001585917.1">
    <property type="nucleotide sequence ID" value="XM_001585867.1"/>
</dbReference>
<dbReference type="HOGENOM" id="CLU_2514010_0_0_1"/>
<name>A7F5Y1_SCLS1</name>
<evidence type="ECO:0000313" key="3">
    <source>
        <dbReference type="EMBL" id="EDN98152.1"/>
    </source>
</evidence>